<reference evidence="6" key="1">
    <citation type="submission" date="2025-08" db="UniProtKB">
        <authorList>
            <consortium name="RefSeq"/>
        </authorList>
    </citation>
    <scope>IDENTIFICATION</scope>
    <source>
        <tissue evidence="6">Whole body</tissue>
    </source>
</reference>
<evidence type="ECO:0000259" key="4">
    <source>
        <dbReference type="PROSITE" id="PS51043"/>
    </source>
</evidence>
<dbReference type="Pfam" id="PF02862">
    <property type="entry name" value="DDHD"/>
    <property type="match status" value="1"/>
</dbReference>
<dbReference type="Pfam" id="PF23464">
    <property type="entry name" value="WWE_3"/>
    <property type="match status" value="1"/>
</dbReference>
<keyword evidence="5" id="KW-1185">Reference proteome</keyword>
<proteinExistence type="inferred from homology"/>
<dbReference type="PANTHER" id="PTHR23509">
    <property type="entry name" value="PA-PL1 PHOSPHOLIPASE FAMILY"/>
    <property type="match status" value="1"/>
</dbReference>
<dbReference type="PROSITE" id="PS51043">
    <property type="entry name" value="DDHD"/>
    <property type="match status" value="1"/>
</dbReference>
<feature type="region of interest" description="Disordered" evidence="2">
    <location>
        <begin position="647"/>
        <end position="680"/>
    </location>
</feature>
<dbReference type="OrthoDB" id="69269at2759"/>
<dbReference type="PANTHER" id="PTHR23509:SF10">
    <property type="entry name" value="LD21067P"/>
    <property type="match status" value="1"/>
</dbReference>
<dbReference type="PROSITE" id="PS50918">
    <property type="entry name" value="WWE"/>
    <property type="match status" value="1"/>
</dbReference>
<sequence>MSNVNENKDKIITNHFQESSTFSLLQQNISEDKFKESLSPCLKTANEQLKLHLNSNYGFSNIDEYNSYVLPPKASLETSQPSIIPSKENIDFSSENVSSSLNSLIIMETSNLSSNKPMIKKTMDTKENFSTSRSEDLLLYEYEPIKWHWFYCKYPDKNIWIPFSQKDSDAIELAFTSNDQCNESIIPTDGSRFDVYLNQRIRKPVYWSDKPNSVRRCSWFLRNRSGFNFIPYEEIIASILEVEYKAAWVTNEWGRRIPVGDYEEVILHSPTAITHSGISITLLNNSDETQIYQQIDQTNSSLKQCIVKRGFEEFEIPRDEPSKVDHLLFMIHGIGSYCDLKMRPIYEVVDDFRSLALQLTQSHFKTACQTEKIGRIEVLPVSWHFALHTENIDCKLKSITLPSIPKLRQFNNDTILDVLFYTSPTFCQTIINAVGNEMNRMYGLYLLRNPNFNGHVSIGGHSLGSLISFDLLCNQQTPNSTVHSESPVVPTINEQKAKLSRGESYVTLGKAGTGQPYITYPQLKFQLDYFFGFGSPIGMFVTVRGIESLGDSFKFPTCPGFLNIFHPYDPIAYRIEPLINATFENIPPFQVPHHKGRKRMHLELKDTMAHVGAALKTHLFNSVKNTWNTVYQLAMFTKVTSGHSIEYGSSEKLDKPQSQGDITSNSNPETSQGIDNKPGILNKGNRIDHVLQEAPIESFNEYLFAGVSHLCYWESQDTILLVLKELYSIMGVTPDSQVQHAILPFDINDGDNSNHPISMQFEEPPGFNMSYGSISSLYDDKR</sequence>
<evidence type="ECO:0000313" key="5">
    <source>
        <dbReference type="Proteomes" id="UP000694846"/>
    </source>
</evidence>
<organism evidence="5 6">
    <name type="scientific">Sipha flava</name>
    <name type="common">yellow sugarcane aphid</name>
    <dbReference type="NCBI Taxonomy" id="143950"/>
    <lineage>
        <taxon>Eukaryota</taxon>
        <taxon>Metazoa</taxon>
        <taxon>Ecdysozoa</taxon>
        <taxon>Arthropoda</taxon>
        <taxon>Hexapoda</taxon>
        <taxon>Insecta</taxon>
        <taxon>Pterygota</taxon>
        <taxon>Neoptera</taxon>
        <taxon>Paraneoptera</taxon>
        <taxon>Hemiptera</taxon>
        <taxon>Sternorrhyncha</taxon>
        <taxon>Aphidomorpha</taxon>
        <taxon>Aphidoidea</taxon>
        <taxon>Aphididae</taxon>
        <taxon>Sipha</taxon>
    </lineage>
</organism>
<dbReference type="GO" id="GO:0046872">
    <property type="term" value="F:metal ion binding"/>
    <property type="evidence" value="ECO:0007669"/>
    <property type="project" value="InterPro"/>
</dbReference>
<evidence type="ECO:0000256" key="1">
    <source>
        <dbReference type="ARBA" id="ARBA00038464"/>
    </source>
</evidence>
<dbReference type="AlphaFoldDB" id="A0A8B8GDK1"/>
<name>A0A8B8GDK1_9HEMI</name>
<dbReference type="RefSeq" id="XP_025421028.1">
    <property type="nucleotide sequence ID" value="XM_025565243.1"/>
</dbReference>
<dbReference type="InterPro" id="IPR057825">
    <property type="entry name" value="WWE_SEC23-DDH2"/>
</dbReference>
<dbReference type="GeneID" id="112691098"/>
<dbReference type="GO" id="GO:0004620">
    <property type="term" value="F:phospholipase activity"/>
    <property type="evidence" value="ECO:0007669"/>
    <property type="project" value="TreeGrafter"/>
</dbReference>
<protein>
    <submittedName>
        <fullName evidence="6">Phospholipase DDHD2-like</fullName>
    </submittedName>
</protein>
<evidence type="ECO:0000313" key="6">
    <source>
        <dbReference type="RefSeq" id="XP_025421028.1"/>
    </source>
</evidence>
<comment type="similarity">
    <text evidence="1">Belongs to the PA-PLA1 family.</text>
</comment>
<feature type="domain" description="WWE" evidence="3">
    <location>
        <begin position="132"/>
        <end position="216"/>
    </location>
</feature>
<dbReference type="Proteomes" id="UP000694846">
    <property type="component" value="Unplaced"/>
</dbReference>
<dbReference type="SMART" id="SM01127">
    <property type="entry name" value="DDHD"/>
    <property type="match status" value="1"/>
</dbReference>
<dbReference type="GO" id="GO:0030134">
    <property type="term" value="C:COPII-coated ER to Golgi transport vesicle"/>
    <property type="evidence" value="ECO:0007669"/>
    <property type="project" value="TreeGrafter"/>
</dbReference>
<dbReference type="InterPro" id="IPR058055">
    <property type="entry name" value="PA-PLA1"/>
</dbReference>
<evidence type="ECO:0000259" key="3">
    <source>
        <dbReference type="PROSITE" id="PS50918"/>
    </source>
</evidence>
<dbReference type="InterPro" id="IPR004170">
    <property type="entry name" value="WWE_dom"/>
</dbReference>
<dbReference type="InterPro" id="IPR004177">
    <property type="entry name" value="DDHD_dom"/>
</dbReference>
<gene>
    <name evidence="6" type="primary">LOC112691098</name>
</gene>
<accession>A0A8B8GDK1</accession>
<dbReference type="InterPro" id="IPR037197">
    <property type="entry name" value="WWE_dom_sf"/>
</dbReference>
<dbReference type="Pfam" id="PF02825">
    <property type="entry name" value="WWE"/>
    <property type="match status" value="1"/>
</dbReference>
<feature type="compositionally biased region" description="Polar residues" evidence="2">
    <location>
        <begin position="656"/>
        <end position="674"/>
    </location>
</feature>
<feature type="domain" description="DDHD" evidence="4">
    <location>
        <begin position="523"/>
        <end position="728"/>
    </location>
</feature>
<evidence type="ECO:0000256" key="2">
    <source>
        <dbReference type="SAM" id="MobiDB-lite"/>
    </source>
</evidence>
<dbReference type="SUPFAM" id="SSF117839">
    <property type="entry name" value="WWE domain"/>
    <property type="match status" value="1"/>
</dbReference>